<evidence type="ECO:0000256" key="1">
    <source>
        <dbReference type="ARBA" id="ARBA00038310"/>
    </source>
</evidence>
<dbReference type="InterPro" id="IPR052350">
    <property type="entry name" value="Metallo-dep_Lactonases"/>
</dbReference>
<keyword evidence="4" id="KW-1185">Reference proteome</keyword>
<dbReference type="InterPro" id="IPR006680">
    <property type="entry name" value="Amidohydro-rel"/>
</dbReference>
<dbReference type="Gene3D" id="3.20.20.140">
    <property type="entry name" value="Metal-dependent hydrolases"/>
    <property type="match status" value="1"/>
</dbReference>
<dbReference type="Proteomes" id="UP000799440">
    <property type="component" value="Unassembled WGS sequence"/>
</dbReference>
<dbReference type="GO" id="GO:0016787">
    <property type="term" value="F:hydrolase activity"/>
    <property type="evidence" value="ECO:0007669"/>
    <property type="project" value="InterPro"/>
</dbReference>
<protein>
    <recommendedName>
        <fullName evidence="2">Amidohydrolase-related domain-containing protein</fullName>
    </recommendedName>
</protein>
<organism evidence="3 4">
    <name type="scientific">Sporormia fimetaria CBS 119925</name>
    <dbReference type="NCBI Taxonomy" id="1340428"/>
    <lineage>
        <taxon>Eukaryota</taxon>
        <taxon>Fungi</taxon>
        <taxon>Dikarya</taxon>
        <taxon>Ascomycota</taxon>
        <taxon>Pezizomycotina</taxon>
        <taxon>Dothideomycetes</taxon>
        <taxon>Pleosporomycetidae</taxon>
        <taxon>Pleosporales</taxon>
        <taxon>Sporormiaceae</taxon>
        <taxon>Sporormia</taxon>
    </lineage>
</organism>
<dbReference type="EMBL" id="MU006562">
    <property type="protein sequence ID" value="KAF2751297.1"/>
    <property type="molecule type" value="Genomic_DNA"/>
</dbReference>
<sequence>MASPRILDSHVHLWPGTSTSPENHAWIQPGHIFAKQHGISDYKTVTSSSPVQPAGFIYVETDRYLPAPRPNISTEELENLTTDNVQKLREWAHEPLQELRFLRRIVERSPAEGDGFLPSDSDKMVGCVIWAPLHLPQKLFNLYLSIAEEVSGPILWSKVVGFRYLLQFIKQESTLRDILQSDDWQQNMLRLRKGRNGKGWTFDIAVDAHLAGVWQLEAAADMVEKMRELESDGENGRWFTAMKRFAALPAVYVKLSGAFNGFGPAETPADVDVLVERVRFSANSVFELFGEKRVMFGSDWPVCNWGGPKGELENWELWREVVVRMLEGLGVRGVEDVWSGTACQAYGVEI</sequence>
<proteinExistence type="inferred from homology"/>
<accession>A0A6A6VQ02</accession>
<dbReference type="InterPro" id="IPR032466">
    <property type="entry name" value="Metal_Hydrolase"/>
</dbReference>
<name>A0A6A6VQ02_9PLEO</name>
<reference evidence="3" key="1">
    <citation type="journal article" date="2020" name="Stud. Mycol.">
        <title>101 Dothideomycetes genomes: a test case for predicting lifestyles and emergence of pathogens.</title>
        <authorList>
            <person name="Haridas S."/>
            <person name="Albert R."/>
            <person name="Binder M."/>
            <person name="Bloem J."/>
            <person name="Labutti K."/>
            <person name="Salamov A."/>
            <person name="Andreopoulos B."/>
            <person name="Baker S."/>
            <person name="Barry K."/>
            <person name="Bills G."/>
            <person name="Bluhm B."/>
            <person name="Cannon C."/>
            <person name="Castanera R."/>
            <person name="Culley D."/>
            <person name="Daum C."/>
            <person name="Ezra D."/>
            <person name="Gonzalez J."/>
            <person name="Henrissat B."/>
            <person name="Kuo A."/>
            <person name="Liang C."/>
            <person name="Lipzen A."/>
            <person name="Lutzoni F."/>
            <person name="Magnuson J."/>
            <person name="Mondo S."/>
            <person name="Nolan M."/>
            <person name="Ohm R."/>
            <person name="Pangilinan J."/>
            <person name="Park H.-J."/>
            <person name="Ramirez L."/>
            <person name="Alfaro M."/>
            <person name="Sun H."/>
            <person name="Tritt A."/>
            <person name="Yoshinaga Y."/>
            <person name="Zwiers L.-H."/>
            <person name="Turgeon B."/>
            <person name="Goodwin S."/>
            <person name="Spatafora J."/>
            <person name="Crous P."/>
            <person name="Grigoriev I."/>
        </authorList>
    </citation>
    <scope>NUCLEOTIDE SEQUENCE</scope>
    <source>
        <strain evidence="3">CBS 119925</strain>
    </source>
</reference>
<dbReference type="Pfam" id="PF04909">
    <property type="entry name" value="Amidohydro_2"/>
    <property type="match status" value="1"/>
</dbReference>
<evidence type="ECO:0000259" key="2">
    <source>
        <dbReference type="Pfam" id="PF04909"/>
    </source>
</evidence>
<comment type="similarity">
    <text evidence="1">Belongs to the metallo-dependent hydrolases superfamily.</text>
</comment>
<evidence type="ECO:0000313" key="4">
    <source>
        <dbReference type="Proteomes" id="UP000799440"/>
    </source>
</evidence>
<feature type="domain" description="Amidohydrolase-related" evidence="2">
    <location>
        <begin position="232"/>
        <end position="317"/>
    </location>
</feature>
<dbReference type="PANTHER" id="PTHR43569">
    <property type="entry name" value="AMIDOHYDROLASE"/>
    <property type="match status" value="1"/>
</dbReference>
<dbReference type="SUPFAM" id="SSF51556">
    <property type="entry name" value="Metallo-dependent hydrolases"/>
    <property type="match status" value="1"/>
</dbReference>
<dbReference type="AlphaFoldDB" id="A0A6A6VQ02"/>
<dbReference type="PANTHER" id="PTHR43569:SF2">
    <property type="entry name" value="AMIDOHYDROLASE-RELATED DOMAIN-CONTAINING PROTEIN"/>
    <property type="match status" value="1"/>
</dbReference>
<dbReference type="OrthoDB" id="2135488at2759"/>
<gene>
    <name evidence="3" type="ORF">M011DRAFT_395180</name>
</gene>
<evidence type="ECO:0000313" key="3">
    <source>
        <dbReference type="EMBL" id="KAF2751297.1"/>
    </source>
</evidence>